<proteinExistence type="predicted"/>
<dbReference type="GO" id="GO:0042060">
    <property type="term" value="P:wound healing"/>
    <property type="evidence" value="ECO:0007669"/>
    <property type="project" value="TreeGrafter"/>
</dbReference>
<organism evidence="1 2">
    <name type="scientific">Chiloscyllium punctatum</name>
    <name type="common">Brownbanded bambooshark</name>
    <name type="synonym">Hemiscyllium punctatum</name>
    <dbReference type="NCBI Taxonomy" id="137246"/>
    <lineage>
        <taxon>Eukaryota</taxon>
        <taxon>Metazoa</taxon>
        <taxon>Chordata</taxon>
        <taxon>Craniata</taxon>
        <taxon>Vertebrata</taxon>
        <taxon>Chondrichthyes</taxon>
        <taxon>Elasmobranchii</taxon>
        <taxon>Galeomorphii</taxon>
        <taxon>Galeoidea</taxon>
        <taxon>Orectolobiformes</taxon>
        <taxon>Hemiscylliidae</taxon>
        <taxon>Chiloscyllium</taxon>
    </lineage>
</organism>
<dbReference type="InterPro" id="IPR043197">
    <property type="entry name" value="Plakin"/>
</dbReference>
<dbReference type="AlphaFoldDB" id="A0A401RQS2"/>
<dbReference type="PANTHER" id="PTHR23169">
    <property type="entry name" value="ENVOPLAKIN"/>
    <property type="match status" value="1"/>
</dbReference>
<name>A0A401RQS2_CHIPU</name>
<dbReference type="Proteomes" id="UP000287033">
    <property type="component" value="Unassembled WGS sequence"/>
</dbReference>
<protein>
    <recommendedName>
        <fullName evidence="3">KASH domain-containing protein</fullName>
    </recommendedName>
</protein>
<dbReference type="InterPro" id="IPR002017">
    <property type="entry name" value="Spectrin_repeat"/>
</dbReference>
<dbReference type="GO" id="GO:0005198">
    <property type="term" value="F:structural molecule activity"/>
    <property type="evidence" value="ECO:0007669"/>
    <property type="project" value="TreeGrafter"/>
</dbReference>
<sequence>QELMSDLYLQKLEVETLAHHSQSFTRQLPVPERELIEGPLQDYRECWEKLERELVSKQHELEKTLLSLGHFQPALQQTLTWLITTQELLDQQRCPSIDLHTCEIQLAKLRVLWNDVRAHESTVQSVHQAGLALLTPNSRKTVSNLSHNLQELDLRWERVKYQTEQQVLELETTVSQAQKLNQEIQGLLLWIDEVEGQLSANGLCEAAQTPQERFQLHLELYKEVESKQCAYDSVYTVMEQFLNDCRDSKGSKTEHRLHTLQHKWNAVHLKMQERKVRLSERVTLETQFHSNAQELIGWIEDAMNMLNKAPAPSLIQEYITIQIQDHQVTCPGRNTVHPPPHHTVAKCYLMAQNHPGRFSSDVASHSAQLNTLEQCSEPLRDYSSKQHRSLIQNVMGTVREKWAKLTQCTSQREQSLQEARKHAQQV</sequence>
<dbReference type="SUPFAM" id="SSF46966">
    <property type="entry name" value="Spectrin repeat"/>
    <property type="match status" value="3"/>
</dbReference>
<feature type="non-terminal residue" evidence="1">
    <location>
        <position position="1"/>
    </location>
</feature>
<reference evidence="1 2" key="1">
    <citation type="journal article" date="2018" name="Nat. Ecol. Evol.">
        <title>Shark genomes provide insights into elasmobranch evolution and the origin of vertebrates.</title>
        <authorList>
            <person name="Hara Y"/>
            <person name="Yamaguchi K"/>
            <person name="Onimaru K"/>
            <person name="Kadota M"/>
            <person name="Koyanagi M"/>
            <person name="Keeley SD"/>
            <person name="Tatsumi K"/>
            <person name="Tanaka K"/>
            <person name="Motone F"/>
            <person name="Kageyama Y"/>
            <person name="Nozu R"/>
            <person name="Adachi N"/>
            <person name="Nishimura O"/>
            <person name="Nakagawa R"/>
            <person name="Tanegashima C"/>
            <person name="Kiyatake I"/>
            <person name="Matsumoto R"/>
            <person name="Murakumo K"/>
            <person name="Nishida K"/>
            <person name="Terakita A"/>
            <person name="Kuratani S"/>
            <person name="Sato K"/>
            <person name="Hyodo S Kuraku.S."/>
        </authorList>
    </citation>
    <scope>NUCLEOTIDE SEQUENCE [LARGE SCALE GENOMIC DNA]</scope>
</reference>
<dbReference type="GO" id="GO:0005737">
    <property type="term" value="C:cytoplasm"/>
    <property type="evidence" value="ECO:0007669"/>
    <property type="project" value="TreeGrafter"/>
</dbReference>
<dbReference type="EMBL" id="BEZZ01003561">
    <property type="protein sequence ID" value="GCC20010.1"/>
    <property type="molecule type" value="Genomic_DNA"/>
</dbReference>
<gene>
    <name evidence="1" type="ORF">chiPu_0021235</name>
</gene>
<dbReference type="STRING" id="137246.A0A401RQS2"/>
<dbReference type="OrthoDB" id="10016565at2759"/>
<comment type="caution">
    <text evidence="1">The sequence shown here is derived from an EMBL/GenBank/DDBJ whole genome shotgun (WGS) entry which is preliminary data.</text>
</comment>
<dbReference type="PANTHER" id="PTHR23169:SF33">
    <property type="entry name" value="MICROTUBULE-ACTIN CROSS-LINKING FACTOR 1, ISOFORMS 1_2_3_5"/>
    <property type="match status" value="1"/>
</dbReference>
<accession>A0A401RQS2</accession>
<dbReference type="GO" id="GO:0005882">
    <property type="term" value="C:intermediate filament"/>
    <property type="evidence" value="ECO:0007669"/>
    <property type="project" value="TreeGrafter"/>
</dbReference>
<dbReference type="OMA" id="MELWLAD"/>
<dbReference type="SMART" id="SM00150">
    <property type="entry name" value="SPEC"/>
    <property type="match status" value="3"/>
</dbReference>
<dbReference type="GO" id="GO:0045104">
    <property type="term" value="P:intermediate filament cytoskeleton organization"/>
    <property type="evidence" value="ECO:0007669"/>
    <property type="project" value="InterPro"/>
</dbReference>
<dbReference type="CDD" id="cd00176">
    <property type="entry name" value="SPEC"/>
    <property type="match status" value="2"/>
</dbReference>
<dbReference type="InterPro" id="IPR018159">
    <property type="entry name" value="Spectrin/alpha-actinin"/>
</dbReference>
<dbReference type="Gene3D" id="1.20.58.60">
    <property type="match status" value="3"/>
</dbReference>
<evidence type="ECO:0000313" key="2">
    <source>
        <dbReference type="Proteomes" id="UP000287033"/>
    </source>
</evidence>
<dbReference type="Pfam" id="PF00435">
    <property type="entry name" value="Spectrin"/>
    <property type="match status" value="2"/>
</dbReference>
<evidence type="ECO:0008006" key="3">
    <source>
        <dbReference type="Google" id="ProtNLM"/>
    </source>
</evidence>
<feature type="non-terminal residue" evidence="1">
    <location>
        <position position="426"/>
    </location>
</feature>
<keyword evidence="2" id="KW-1185">Reference proteome</keyword>
<dbReference type="GO" id="GO:0016020">
    <property type="term" value="C:membrane"/>
    <property type="evidence" value="ECO:0007669"/>
    <property type="project" value="TreeGrafter"/>
</dbReference>
<evidence type="ECO:0000313" key="1">
    <source>
        <dbReference type="EMBL" id="GCC20010.1"/>
    </source>
</evidence>